<dbReference type="InterPro" id="IPR008929">
    <property type="entry name" value="Chondroitin_lyas"/>
</dbReference>
<evidence type="ECO:0000256" key="4">
    <source>
        <dbReference type="ARBA" id="ARBA00023239"/>
    </source>
</evidence>
<accession>C1AY56</accession>
<evidence type="ECO:0000313" key="7">
    <source>
        <dbReference type="EMBL" id="BAH54051.1"/>
    </source>
</evidence>
<dbReference type="CAZy" id="PL12">
    <property type="family name" value="Polysaccharide Lyase Family 12"/>
</dbReference>
<evidence type="ECO:0000313" key="8">
    <source>
        <dbReference type="Proteomes" id="UP000002212"/>
    </source>
</evidence>
<evidence type="ECO:0000256" key="3">
    <source>
        <dbReference type="ARBA" id="ARBA00022764"/>
    </source>
</evidence>
<comment type="subcellular location">
    <subcellularLocation>
        <location evidence="1">Periplasm</location>
    </subcellularLocation>
</comment>
<dbReference type="Gene3D" id="2.70.98.70">
    <property type="match status" value="1"/>
</dbReference>
<dbReference type="InterPro" id="IPR031680">
    <property type="entry name" value="Hepar_II_III_N"/>
</dbReference>
<keyword evidence="3" id="KW-0574">Periplasm</keyword>
<dbReference type="GO" id="GO:0042597">
    <property type="term" value="C:periplasmic space"/>
    <property type="evidence" value="ECO:0007669"/>
    <property type="project" value="UniProtKB-SubCell"/>
</dbReference>
<dbReference type="PANTHER" id="PTHR39210">
    <property type="entry name" value="HEPARIN-SULFATE LYASE"/>
    <property type="match status" value="1"/>
</dbReference>
<dbReference type="PATRIC" id="fig|632772.20.peg.6062"/>
<protein>
    <submittedName>
        <fullName evidence="7">Uncharacterized protein</fullName>
    </submittedName>
</protein>
<dbReference type="RefSeq" id="WP_015889545.1">
    <property type="nucleotide sequence ID" value="NC_012522.1"/>
</dbReference>
<dbReference type="Pfam" id="PF16889">
    <property type="entry name" value="Hepar_II_III_N"/>
    <property type="match status" value="1"/>
</dbReference>
<sequence>MSPREVAWRAGQAGRSLLPIVTYYEPTDRELFGASDPHGEAALRRFREGTGGPVLLDRERAARIAIEHPHGVADVVAAADKVMDSRFGFFSYAEVNLGRPIDWHYDPIARVRWPAVSAGRINHRTFAGDPKWIWELNRLQHLPWLAEAWLFTGDRKYSSAAFVQLDSWIAQNPPGIGIAWRGAFEAGVRAVSIVVALQGLRDSPDLTAERFRDIVRVLAQSAKRCWQYRSRYSSANNHLVGELAGLAISAIAFPDVAPLARWEATALRALALEATRQILPDGAGAEQAVGYQIFTAELLLTVVSSVALRGGRPPSAIVDALDRSALFLAALVGDGDPAPRYGDDDEGFAVRLGAEPVRTVRDHLGAVAAVTGNVIARNAGRATLSSAWLRTANPVGPTTRPRFDGTASFIAPDGGLAVLRAHQRRLTMDIGPLGYLSPAAHGHADALAVTLSVGGEELVGDPGTASYYGHPDWRTAHRGSRAHATVCIDGLDQSVIGGPFLWSRHARVRMRSIDLSKGIVDAEHDGYVRLPDPVVHRRCLIAPPTRHAILVVDLITGLGSHEMCTSWPLPPELDVSATGSEHLVSRGGTPVLQILYAGTGELERDEVRGGTLLGWWSRRLESREPSWLVGAHCVGEVPAVIVSALNPLCGRDERISNLRVTLDERRIVARWRESDAEVVVEVDA</sequence>
<feature type="domain" description="Heparinase II/III-like C-terminal" evidence="5">
    <location>
        <begin position="407"/>
        <end position="584"/>
    </location>
</feature>
<dbReference type="STRING" id="632772.ROP_58040"/>
<reference evidence="7 8" key="1">
    <citation type="submission" date="2009-03" db="EMBL/GenBank/DDBJ databases">
        <title>Comparison of the complete genome sequences of Rhodococcus erythropolis PR4 and Rhodococcus opacus B4.</title>
        <authorList>
            <person name="Takarada H."/>
            <person name="Sekine M."/>
            <person name="Hosoyama A."/>
            <person name="Yamada R."/>
            <person name="Fujisawa T."/>
            <person name="Omata S."/>
            <person name="Shimizu A."/>
            <person name="Tsukatani N."/>
            <person name="Tanikawa S."/>
            <person name="Fujita N."/>
            <person name="Harayama S."/>
        </authorList>
    </citation>
    <scope>NUCLEOTIDE SEQUENCE [LARGE SCALE GENOMIC DNA]</scope>
    <source>
        <strain evidence="7 8">B4</strain>
    </source>
</reference>
<dbReference type="Pfam" id="PF07940">
    <property type="entry name" value="Hepar_II_III_C"/>
    <property type="match status" value="1"/>
</dbReference>
<dbReference type="KEGG" id="rop:ROP_58040"/>
<keyword evidence="2" id="KW-0732">Signal</keyword>
<organism evidence="7 8">
    <name type="scientific">Rhodococcus opacus (strain B4)</name>
    <dbReference type="NCBI Taxonomy" id="632772"/>
    <lineage>
        <taxon>Bacteria</taxon>
        <taxon>Bacillati</taxon>
        <taxon>Actinomycetota</taxon>
        <taxon>Actinomycetes</taxon>
        <taxon>Mycobacteriales</taxon>
        <taxon>Nocardiaceae</taxon>
        <taxon>Rhodococcus</taxon>
    </lineage>
</organism>
<dbReference type="PANTHER" id="PTHR39210:SF1">
    <property type="entry name" value="HEPARIN-SULFATE LYASE"/>
    <property type="match status" value="1"/>
</dbReference>
<dbReference type="InterPro" id="IPR012480">
    <property type="entry name" value="Hepar_II_III_C"/>
</dbReference>
<evidence type="ECO:0000259" key="5">
    <source>
        <dbReference type="Pfam" id="PF07940"/>
    </source>
</evidence>
<dbReference type="EMBL" id="AP011115">
    <property type="protein sequence ID" value="BAH54051.1"/>
    <property type="molecule type" value="Genomic_DNA"/>
</dbReference>
<gene>
    <name evidence="7" type="ordered locus">ROP_58040</name>
</gene>
<evidence type="ECO:0000256" key="1">
    <source>
        <dbReference type="ARBA" id="ARBA00004418"/>
    </source>
</evidence>
<evidence type="ECO:0000256" key="2">
    <source>
        <dbReference type="ARBA" id="ARBA00022729"/>
    </source>
</evidence>
<keyword evidence="4" id="KW-0456">Lyase</keyword>
<dbReference type="AlphaFoldDB" id="C1AY56"/>
<dbReference type="HOGENOM" id="CLU_022012_0_1_11"/>
<name>C1AY56_RHOOB</name>
<proteinExistence type="predicted"/>
<dbReference type="GO" id="GO:0016829">
    <property type="term" value="F:lyase activity"/>
    <property type="evidence" value="ECO:0007669"/>
    <property type="project" value="UniProtKB-KW"/>
</dbReference>
<dbReference type="Proteomes" id="UP000002212">
    <property type="component" value="Chromosome"/>
</dbReference>
<evidence type="ECO:0000259" key="6">
    <source>
        <dbReference type="Pfam" id="PF16889"/>
    </source>
</evidence>
<dbReference type="Gene3D" id="1.50.10.100">
    <property type="entry name" value="Chondroitin AC/alginate lyase"/>
    <property type="match status" value="1"/>
</dbReference>
<dbReference type="SUPFAM" id="SSF48230">
    <property type="entry name" value="Chondroitin AC/alginate lyase"/>
    <property type="match status" value="1"/>
</dbReference>
<feature type="domain" description="Heparin-sulfate lyase N-terminal" evidence="6">
    <location>
        <begin position="79"/>
        <end position="304"/>
    </location>
</feature>